<protein>
    <submittedName>
        <fullName evidence="1">Uncharacterized protein</fullName>
    </submittedName>
</protein>
<accession>A0A8R1HV51</accession>
<proteinExistence type="predicted"/>
<evidence type="ECO:0000313" key="2">
    <source>
        <dbReference type="Proteomes" id="UP000005237"/>
    </source>
</evidence>
<dbReference type="InterPro" id="IPR052322">
    <property type="entry name" value="Mito_rRNA_Mtase_NSUN4"/>
</dbReference>
<name>A0A8R1HV51_CAEJA</name>
<dbReference type="PANTHER" id="PTHR46955">
    <property type="entry name" value="PROTEIN CBG01349-RELATED"/>
    <property type="match status" value="1"/>
</dbReference>
<keyword evidence="2" id="KW-1185">Reference proteome</keyword>
<dbReference type="AlphaFoldDB" id="A0A8R1HV51"/>
<dbReference type="EnsemblMetazoa" id="CJA09445.1">
    <property type="protein sequence ID" value="CJA09445.1"/>
    <property type="gene ID" value="WBGene00128649"/>
</dbReference>
<reference evidence="1" key="2">
    <citation type="submission" date="2022-06" db="UniProtKB">
        <authorList>
            <consortium name="EnsemblMetazoa"/>
        </authorList>
    </citation>
    <scope>IDENTIFICATION</scope>
    <source>
        <strain evidence="1">DF5081</strain>
    </source>
</reference>
<organism evidence="1 2">
    <name type="scientific">Caenorhabditis japonica</name>
    <dbReference type="NCBI Taxonomy" id="281687"/>
    <lineage>
        <taxon>Eukaryota</taxon>
        <taxon>Metazoa</taxon>
        <taxon>Ecdysozoa</taxon>
        <taxon>Nematoda</taxon>
        <taxon>Chromadorea</taxon>
        <taxon>Rhabditida</taxon>
        <taxon>Rhabditina</taxon>
        <taxon>Rhabditomorpha</taxon>
        <taxon>Rhabditoidea</taxon>
        <taxon>Rhabditidae</taxon>
        <taxon>Peloderinae</taxon>
        <taxon>Caenorhabditis</taxon>
    </lineage>
</organism>
<dbReference type="PANTHER" id="PTHR46955:SF5">
    <property type="entry name" value="G_PROTEIN_RECEP_F1_2 DOMAIN-CONTAINING PROTEIN"/>
    <property type="match status" value="1"/>
</dbReference>
<reference evidence="2" key="1">
    <citation type="submission" date="2010-08" db="EMBL/GenBank/DDBJ databases">
        <authorList>
            <consortium name="Caenorhabditis japonica Sequencing Consortium"/>
            <person name="Wilson R.K."/>
        </authorList>
    </citation>
    <scope>NUCLEOTIDE SEQUENCE [LARGE SCALE GENOMIC DNA]</scope>
    <source>
        <strain evidence="2">DF5081</strain>
    </source>
</reference>
<sequence>MVILMVVIFNVLPGLLYLYDMMIGEVHFMRWGPIITIGYHCYGSFSVFFYNCRHHEIRAALNKIGFIRDFVNCDKSAKSSKSCEASGQYSNMIKGVPSMIVSRFDNSKPLLVTISNSNDNEDEIFL</sequence>
<evidence type="ECO:0000313" key="1">
    <source>
        <dbReference type="EnsemblMetazoa" id="CJA09445.1"/>
    </source>
</evidence>
<dbReference type="Proteomes" id="UP000005237">
    <property type="component" value="Unassembled WGS sequence"/>
</dbReference>